<dbReference type="OrthoDB" id="9815006at2"/>
<dbReference type="PROSITE" id="PS51737">
    <property type="entry name" value="RECOMBINASE_DNA_BIND"/>
    <property type="match status" value="1"/>
</dbReference>
<dbReference type="RefSeq" id="WP_129027185.1">
    <property type="nucleotide sequence ID" value="NZ_SDHY01000004.1"/>
</dbReference>
<protein>
    <recommendedName>
        <fullName evidence="5">Recombinase family protein</fullName>
    </recommendedName>
</protein>
<comment type="caution">
    <text evidence="3">The sequence shown here is derived from an EMBL/GenBank/DDBJ whole genome shotgun (WGS) entry which is preliminary data.</text>
</comment>
<sequence length="521" mass="59736">MQHKMKNVIIYSRVSTDEQAQMGHSLDYQEETIIRHCTFKNYNVVKCFQEDYSAKDFERPEWKKILAFIKSSQKTSLAIESIVILRPDRYSRNLILSFTETTKLAGLGCEVEFVEGQVDDSSPDALLLQAIGYALPQVENSKISRRSKEGSHKARKSGCFTGIAPKGYKNFRLDTKSTLEFNEDAPLIREAFERMASGTYSADEIRRWLNSRGMTLSKNTFLDIIRNVTYTGKIRVKEFNGEPEQIVQGLHPALVSDEVFATANDVLKGRRRNMKFKDDKADLYPLKGHLRCPIHGRTLSAYGSRSRSGKIHHYYVCTKNRCPRYPIDYAHSEIERLLGEVQFSARVIKSYRSILERIFEAEDSSRVKLIQNTKDEIQRLKQRKNHIQDEYMDGKISSLEYQELKMTIDTKVFEKERSLKEMNEELSPYKEYLNRHVPALEDLTSLYQKVDGKTKKQILSCIFSEKVHFENGKAAAPTYTPPIEVLINARGVLEGSKNKKEVISDLLCTLAPSPGLEPGTP</sequence>
<dbReference type="InterPro" id="IPR011109">
    <property type="entry name" value="DNA_bind_recombinase_dom"/>
</dbReference>
<dbReference type="InterPro" id="IPR050639">
    <property type="entry name" value="SSR_resolvase"/>
</dbReference>
<keyword evidence="4" id="KW-1185">Reference proteome</keyword>
<proteinExistence type="predicted"/>
<dbReference type="SUPFAM" id="SSF53041">
    <property type="entry name" value="Resolvase-like"/>
    <property type="match status" value="1"/>
</dbReference>
<evidence type="ECO:0008006" key="5">
    <source>
        <dbReference type="Google" id="ProtNLM"/>
    </source>
</evidence>
<accession>A0A4Q1BZ79</accession>
<dbReference type="Pfam" id="PF07508">
    <property type="entry name" value="Recombinase"/>
    <property type="match status" value="1"/>
</dbReference>
<name>A0A4Q1BZ79_9BACT</name>
<dbReference type="InterPro" id="IPR006119">
    <property type="entry name" value="Resolv_N"/>
</dbReference>
<dbReference type="SMART" id="SM00857">
    <property type="entry name" value="Resolvase"/>
    <property type="match status" value="1"/>
</dbReference>
<dbReference type="PROSITE" id="PS51736">
    <property type="entry name" value="RECOMBINASES_3"/>
    <property type="match status" value="1"/>
</dbReference>
<evidence type="ECO:0000259" key="1">
    <source>
        <dbReference type="PROSITE" id="PS51736"/>
    </source>
</evidence>
<dbReference type="Pfam" id="PF00239">
    <property type="entry name" value="Resolvase"/>
    <property type="match status" value="1"/>
</dbReference>
<evidence type="ECO:0000259" key="2">
    <source>
        <dbReference type="PROSITE" id="PS51737"/>
    </source>
</evidence>
<evidence type="ECO:0000313" key="3">
    <source>
        <dbReference type="EMBL" id="RXK48860.1"/>
    </source>
</evidence>
<dbReference type="AlphaFoldDB" id="A0A4Q1BZ79"/>
<dbReference type="GO" id="GO:0000150">
    <property type="term" value="F:DNA strand exchange activity"/>
    <property type="evidence" value="ECO:0007669"/>
    <property type="project" value="InterPro"/>
</dbReference>
<dbReference type="InterPro" id="IPR038109">
    <property type="entry name" value="DNA_bind_recomb_sf"/>
</dbReference>
<dbReference type="Gene3D" id="3.90.1750.20">
    <property type="entry name" value="Putative Large Serine Recombinase, Chain B, Domain 2"/>
    <property type="match status" value="1"/>
</dbReference>
<dbReference type="CDD" id="cd00338">
    <property type="entry name" value="Ser_Recombinase"/>
    <property type="match status" value="1"/>
</dbReference>
<reference evidence="3 4" key="1">
    <citation type="submission" date="2019-01" db="EMBL/GenBank/DDBJ databases">
        <title>Cytophagaceae bacterium strain CAR-16.</title>
        <authorList>
            <person name="Chen W.-M."/>
        </authorList>
    </citation>
    <scope>NUCLEOTIDE SEQUENCE [LARGE SCALE GENOMIC DNA]</scope>
    <source>
        <strain evidence="3 4">CAR-16</strain>
    </source>
</reference>
<dbReference type="PANTHER" id="PTHR30461">
    <property type="entry name" value="DNA-INVERTASE FROM LAMBDOID PROPHAGE"/>
    <property type="match status" value="1"/>
</dbReference>
<dbReference type="Gene3D" id="3.40.50.1390">
    <property type="entry name" value="Resolvase, N-terminal catalytic domain"/>
    <property type="match status" value="1"/>
</dbReference>
<feature type="domain" description="Resolvase/invertase-type recombinase catalytic" evidence="1">
    <location>
        <begin position="7"/>
        <end position="158"/>
    </location>
</feature>
<feature type="domain" description="Recombinase" evidence="2">
    <location>
        <begin position="165"/>
        <end position="273"/>
    </location>
</feature>
<dbReference type="PANTHER" id="PTHR30461:SF23">
    <property type="entry name" value="DNA RECOMBINASE-RELATED"/>
    <property type="match status" value="1"/>
</dbReference>
<gene>
    <name evidence="3" type="ORF">ESB04_07860</name>
</gene>
<dbReference type="EMBL" id="SDHY01000004">
    <property type="protein sequence ID" value="RXK48860.1"/>
    <property type="molecule type" value="Genomic_DNA"/>
</dbReference>
<organism evidence="3 4">
    <name type="scientific">Aquirufa rosea</name>
    <dbReference type="NCBI Taxonomy" id="2509241"/>
    <lineage>
        <taxon>Bacteria</taxon>
        <taxon>Pseudomonadati</taxon>
        <taxon>Bacteroidota</taxon>
        <taxon>Cytophagia</taxon>
        <taxon>Cytophagales</taxon>
        <taxon>Flectobacillaceae</taxon>
        <taxon>Aquirufa</taxon>
    </lineage>
</organism>
<evidence type="ECO:0000313" key="4">
    <source>
        <dbReference type="Proteomes" id="UP000289455"/>
    </source>
</evidence>
<dbReference type="InterPro" id="IPR036162">
    <property type="entry name" value="Resolvase-like_N_sf"/>
</dbReference>
<dbReference type="Proteomes" id="UP000289455">
    <property type="component" value="Unassembled WGS sequence"/>
</dbReference>
<dbReference type="GO" id="GO:0003677">
    <property type="term" value="F:DNA binding"/>
    <property type="evidence" value="ECO:0007669"/>
    <property type="project" value="InterPro"/>
</dbReference>